<feature type="coiled-coil region" evidence="7">
    <location>
        <begin position="126"/>
        <end position="159"/>
    </location>
</feature>
<dbReference type="GO" id="GO:0010468">
    <property type="term" value="P:regulation of gene expression"/>
    <property type="evidence" value="ECO:0007669"/>
    <property type="project" value="TreeGrafter"/>
</dbReference>
<feature type="region of interest" description="Disordered" evidence="8">
    <location>
        <begin position="172"/>
        <end position="272"/>
    </location>
</feature>
<protein>
    <recommendedName>
        <fullName evidence="6">Exosome complex protein</fullName>
    </recommendedName>
</protein>
<dbReference type="OrthoDB" id="1421013at2759"/>
<evidence type="ECO:0000256" key="1">
    <source>
        <dbReference type="ARBA" id="ARBA00004123"/>
    </source>
</evidence>
<keyword evidence="4 6" id="KW-0694">RNA-binding</keyword>
<dbReference type="EMBL" id="KN846973">
    <property type="protein sequence ID" value="KIW79100.1"/>
    <property type="molecule type" value="Genomic_DNA"/>
</dbReference>
<dbReference type="RefSeq" id="XP_013282908.1">
    <property type="nucleotide sequence ID" value="XM_013427454.1"/>
</dbReference>
<evidence type="ECO:0000256" key="6">
    <source>
        <dbReference type="RuleBase" id="RU368003"/>
    </source>
</evidence>
<evidence type="ECO:0000256" key="4">
    <source>
        <dbReference type="ARBA" id="ARBA00022884"/>
    </source>
</evidence>
<comment type="function">
    <text evidence="6">Required for exosome-dependent processing of pre-rRNA and small nucleolar RNA (snRNA) precursors. Involved in processing of 35S pre-rRNA at the A0, A1 and A2 sites.</text>
</comment>
<name>A0A0D2GKS3_9EURO</name>
<proteinExistence type="inferred from homology"/>
<evidence type="ECO:0000256" key="7">
    <source>
        <dbReference type="SAM" id="Coils"/>
    </source>
</evidence>
<sequence length="272" mass="29932">MDTKAVIRLVDELQENLEDLEDNLEPILSGALSATTKKLPLLDRAKLHVLLVYSIESLIFSYLRLHGVQAKEHAVFKELTRVKQYFEKIKQSEAAPQNSGPTLSLDKDAAGRFIKHALAGNEKFDLQRAEREARERVLANKKLKELESATRAKAETKDDEDRTAQADQFIAATLNDAPSTDDLADGDSDNDGDTDGDDGNPPLGQQSEVQAKKGKKRKTRSKSKSQRVKRKRETDVEGLEQQDQAQPAAGTKASKKAGKKSKRAKDAALAAG</sequence>
<evidence type="ECO:0000313" key="9">
    <source>
        <dbReference type="EMBL" id="KIW79100.1"/>
    </source>
</evidence>
<reference evidence="9 10" key="1">
    <citation type="submission" date="2015-01" db="EMBL/GenBank/DDBJ databases">
        <title>The Genome Sequence of Fonsecaea pedrosoi CBS 271.37.</title>
        <authorList>
            <consortium name="The Broad Institute Genomics Platform"/>
            <person name="Cuomo C."/>
            <person name="de Hoog S."/>
            <person name="Gorbushina A."/>
            <person name="Stielow B."/>
            <person name="Teixiera M."/>
            <person name="Abouelleil A."/>
            <person name="Chapman S.B."/>
            <person name="Priest M."/>
            <person name="Young S.K."/>
            <person name="Wortman J."/>
            <person name="Nusbaum C."/>
            <person name="Birren B."/>
        </authorList>
    </citation>
    <scope>NUCLEOTIDE SEQUENCE [LARGE SCALE GENOMIC DNA]</scope>
    <source>
        <strain evidence="9 10">CBS 271.37</strain>
    </source>
</reference>
<dbReference type="PANTHER" id="PTHR15341">
    <property type="entry name" value="SUN-COR STEROID HORMONE RECEPTOR CO-REPRESSOR"/>
    <property type="match status" value="1"/>
</dbReference>
<dbReference type="STRING" id="1442368.A0A0D2GKS3"/>
<evidence type="ECO:0000256" key="3">
    <source>
        <dbReference type="ARBA" id="ARBA00022552"/>
    </source>
</evidence>
<gene>
    <name evidence="9" type="ORF">Z517_08940</name>
</gene>
<evidence type="ECO:0000256" key="8">
    <source>
        <dbReference type="SAM" id="MobiDB-lite"/>
    </source>
</evidence>
<dbReference type="GO" id="GO:0003677">
    <property type="term" value="F:DNA binding"/>
    <property type="evidence" value="ECO:0007669"/>
    <property type="project" value="TreeGrafter"/>
</dbReference>
<dbReference type="PANTHER" id="PTHR15341:SF3">
    <property type="entry name" value="NUCLEAR NUCLEIC ACID-BINDING PROTEIN C1D"/>
    <property type="match status" value="1"/>
</dbReference>
<dbReference type="GeneID" id="25308430"/>
<dbReference type="InterPro" id="IPR011082">
    <property type="entry name" value="Exosome-assoc_fac/DNA_repair"/>
</dbReference>
<dbReference type="GO" id="GO:0000460">
    <property type="term" value="P:maturation of 5.8S rRNA"/>
    <property type="evidence" value="ECO:0007669"/>
    <property type="project" value="TreeGrafter"/>
</dbReference>
<feature type="coiled-coil region" evidence="7">
    <location>
        <begin position="3"/>
        <end position="30"/>
    </location>
</feature>
<dbReference type="AlphaFoldDB" id="A0A0D2GKS3"/>
<dbReference type="InterPro" id="IPR007146">
    <property type="entry name" value="Sas10/Utp3/C1D"/>
</dbReference>
<keyword evidence="5 6" id="KW-0539">Nucleus</keyword>
<keyword evidence="10" id="KW-1185">Reference proteome</keyword>
<evidence type="ECO:0000256" key="5">
    <source>
        <dbReference type="ARBA" id="ARBA00023242"/>
    </source>
</evidence>
<comment type="similarity">
    <text evidence="2 6">Belongs to the C1D family.</text>
</comment>
<evidence type="ECO:0000313" key="10">
    <source>
        <dbReference type="Proteomes" id="UP000053029"/>
    </source>
</evidence>
<feature type="compositionally biased region" description="Basic residues" evidence="8">
    <location>
        <begin position="212"/>
        <end position="231"/>
    </location>
</feature>
<accession>A0A0D2GKS3</accession>
<feature type="compositionally biased region" description="Basic residues" evidence="8">
    <location>
        <begin position="253"/>
        <end position="263"/>
    </location>
</feature>
<dbReference type="Proteomes" id="UP000053029">
    <property type="component" value="Unassembled WGS sequence"/>
</dbReference>
<dbReference type="GO" id="GO:0003723">
    <property type="term" value="F:RNA binding"/>
    <property type="evidence" value="ECO:0007669"/>
    <property type="project" value="UniProtKB-UniRule"/>
</dbReference>
<evidence type="ECO:0000256" key="2">
    <source>
        <dbReference type="ARBA" id="ARBA00009154"/>
    </source>
</evidence>
<dbReference type="GO" id="GO:0005730">
    <property type="term" value="C:nucleolus"/>
    <property type="evidence" value="ECO:0007669"/>
    <property type="project" value="TreeGrafter"/>
</dbReference>
<keyword evidence="3 6" id="KW-0698">rRNA processing</keyword>
<feature type="compositionally biased region" description="Acidic residues" evidence="8">
    <location>
        <begin position="182"/>
        <end position="198"/>
    </location>
</feature>
<dbReference type="Pfam" id="PF04000">
    <property type="entry name" value="Sas10_Utp3"/>
    <property type="match status" value="1"/>
</dbReference>
<comment type="subcellular location">
    <subcellularLocation>
        <location evidence="1 6">Nucleus</location>
    </subcellularLocation>
</comment>
<organism evidence="9 10">
    <name type="scientific">Fonsecaea pedrosoi CBS 271.37</name>
    <dbReference type="NCBI Taxonomy" id="1442368"/>
    <lineage>
        <taxon>Eukaryota</taxon>
        <taxon>Fungi</taxon>
        <taxon>Dikarya</taxon>
        <taxon>Ascomycota</taxon>
        <taxon>Pezizomycotina</taxon>
        <taxon>Eurotiomycetes</taxon>
        <taxon>Chaetothyriomycetidae</taxon>
        <taxon>Chaetothyriales</taxon>
        <taxon>Herpotrichiellaceae</taxon>
        <taxon>Fonsecaea</taxon>
    </lineage>
</organism>
<dbReference type="GO" id="GO:0000178">
    <property type="term" value="C:exosome (RNase complex)"/>
    <property type="evidence" value="ECO:0007669"/>
    <property type="project" value="TreeGrafter"/>
</dbReference>
<keyword evidence="7" id="KW-0175">Coiled coil</keyword>
<dbReference type="HOGENOM" id="CLU_064339_2_0_1"/>
<dbReference type="VEuPathDB" id="FungiDB:Z517_08940"/>